<proteinExistence type="inferred from homology"/>
<comment type="subcellular location">
    <subcellularLocation>
        <location evidence="1">Cell outer membrane</location>
    </subcellularLocation>
</comment>
<evidence type="ECO:0000256" key="4">
    <source>
        <dbReference type="ARBA" id="ARBA00023136"/>
    </source>
</evidence>
<evidence type="ECO:0000313" key="17">
    <source>
        <dbReference type="Proteomes" id="UP000284689"/>
    </source>
</evidence>
<protein>
    <submittedName>
        <fullName evidence="9">Putative outer membrane protein</fullName>
    </submittedName>
    <submittedName>
        <fullName evidence="10">RagB/SusD family nutrient uptake outer membrane protein</fullName>
    </submittedName>
</protein>
<feature type="domain" description="SusD-like N-terminal" evidence="8">
    <location>
        <begin position="93"/>
        <end position="232"/>
    </location>
</feature>
<sequence>MKMKKLNIYIIGLLTLMLCGIQSCALESEVFDEITPSIYPQTERDVRDLVTGNAYSPFQNYDYGGLYNVANGVMLISDMATEYGFCSWGGWIWEPLEFARWTPSDEDRIAYPWTNYLKGISKMTLTIDRITNVNMNKDLLNQYIAELRCARGFLAFLLYDLYGPIIVADLETLKNAEDEIILPRLSEEETHNFIVTELTEAAKVLPYSYDKSSSDYGRFTKGLCHMVLLKFYMQTKQWDKAITEARELQKPEYKYALVTDKGAERSAYANIFTYANEKNSETIWSVNCLTGYQVHLWYPHVMPSNLKASDAGRFDGGWGGYKMTWKFFKTYEDGDERKQTIISEYDTWEGTTLNETNKGVGSNSLQDGVIPLKYKIESNNAGNQCQTDWIVYRYADVLTLLAEAIVREGNTVTTEAINLLNQVRTRAGLTAYTASSFSSARDFLDKLLIERAHEFYFEGCRRQDLIRDGSYVATMKQKCTDYGQVSIINENYHRFPIPESAIIAGQGIIKQNPGY</sequence>
<feature type="signal peptide" evidence="6">
    <location>
        <begin position="1"/>
        <end position="25"/>
    </location>
</feature>
<evidence type="ECO:0000256" key="1">
    <source>
        <dbReference type="ARBA" id="ARBA00004442"/>
    </source>
</evidence>
<dbReference type="Gene3D" id="1.25.40.390">
    <property type="match status" value="1"/>
</dbReference>
<evidence type="ECO:0000313" key="16">
    <source>
        <dbReference type="Proteomes" id="UP000284431"/>
    </source>
</evidence>
<evidence type="ECO:0000256" key="3">
    <source>
        <dbReference type="ARBA" id="ARBA00022729"/>
    </source>
</evidence>
<evidence type="ECO:0000313" key="10">
    <source>
        <dbReference type="EMBL" id="KAA5459144.1"/>
    </source>
</evidence>
<dbReference type="Proteomes" id="UP000475905">
    <property type="component" value="Unassembled WGS sequence"/>
</dbReference>
<gene>
    <name evidence="9" type="primary">frrH_2</name>
    <name evidence="13" type="ORF">DW794_10105</name>
    <name evidence="11" type="ORF">DWY26_15105</name>
    <name evidence="12" type="ORF">DXA49_10335</name>
    <name evidence="9" type="ORF">ERS852494_03207</name>
    <name evidence="10" type="ORF">F2Y36_20100</name>
</gene>
<keyword evidence="4" id="KW-0472">Membrane</keyword>
<dbReference type="Proteomes" id="UP000284431">
    <property type="component" value="Unassembled WGS sequence"/>
</dbReference>
<dbReference type="GO" id="GO:0009279">
    <property type="term" value="C:cell outer membrane"/>
    <property type="evidence" value="ECO:0007669"/>
    <property type="project" value="UniProtKB-SubCell"/>
</dbReference>
<dbReference type="AlphaFoldDB" id="A0A174RMJ3"/>
<dbReference type="InterPro" id="IPR011990">
    <property type="entry name" value="TPR-like_helical_dom_sf"/>
</dbReference>
<evidence type="ECO:0000256" key="5">
    <source>
        <dbReference type="ARBA" id="ARBA00023237"/>
    </source>
</evidence>
<dbReference type="EMBL" id="QRUO01000015">
    <property type="protein sequence ID" value="RGR68835.1"/>
    <property type="molecule type" value="Genomic_DNA"/>
</dbReference>
<evidence type="ECO:0000259" key="8">
    <source>
        <dbReference type="Pfam" id="PF14322"/>
    </source>
</evidence>
<keyword evidence="5" id="KW-0998">Cell outer membrane</keyword>
<dbReference type="EMBL" id="CZAI01000008">
    <property type="protein sequence ID" value="CUP84385.1"/>
    <property type="molecule type" value="Genomic_DNA"/>
</dbReference>
<dbReference type="EMBL" id="VVYP01000034">
    <property type="protein sequence ID" value="KAA5459144.1"/>
    <property type="molecule type" value="Genomic_DNA"/>
</dbReference>
<evidence type="ECO:0000259" key="7">
    <source>
        <dbReference type="Pfam" id="PF07980"/>
    </source>
</evidence>
<dbReference type="Proteomes" id="UP000284689">
    <property type="component" value="Unassembled WGS sequence"/>
</dbReference>
<evidence type="ECO:0000313" key="18">
    <source>
        <dbReference type="Proteomes" id="UP000475905"/>
    </source>
</evidence>
<evidence type="ECO:0000313" key="11">
    <source>
        <dbReference type="EMBL" id="RGR68835.1"/>
    </source>
</evidence>
<comment type="similarity">
    <text evidence="2">Belongs to the SusD family.</text>
</comment>
<dbReference type="EMBL" id="QSCS01000014">
    <property type="protein sequence ID" value="RGY25637.1"/>
    <property type="molecule type" value="Genomic_DNA"/>
</dbReference>
<dbReference type="InterPro" id="IPR012944">
    <property type="entry name" value="SusD_RagB_dom"/>
</dbReference>
<keyword evidence="3 6" id="KW-0732">Signal</keyword>
<evidence type="ECO:0000313" key="12">
    <source>
        <dbReference type="EMBL" id="RGY25637.1"/>
    </source>
</evidence>
<feature type="chain" id="PRO_5041795304" evidence="6">
    <location>
        <begin position="26"/>
        <end position="515"/>
    </location>
</feature>
<dbReference type="PROSITE" id="PS51257">
    <property type="entry name" value="PROKAR_LIPOPROTEIN"/>
    <property type="match status" value="1"/>
</dbReference>
<dbReference type="Proteomes" id="UP000095657">
    <property type="component" value="Unassembled WGS sequence"/>
</dbReference>
<reference evidence="10 18" key="3">
    <citation type="journal article" date="2019" name="Nat. Med.">
        <title>A library of human gut bacterial isolates paired with longitudinal multiomics data enables mechanistic microbiome research.</title>
        <authorList>
            <person name="Poyet M."/>
            <person name="Groussin M."/>
            <person name="Gibbons S.M."/>
            <person name="Avila-Pacheco J."/>
            <person name="Jiang X."/>
            <person name="Kearney S.M."/>
            <person name="Perrotta A.R."/>
            <person name="Berdy B."/>
            <person name="Zhao S."/>
            <person name="Lieberman T.D."/>
            <person name="Swanson P.K."/>
            <person name="Smith M."/>
            <person name="Roesemann S."/>
            <person name="Alexander J.E."/>
            <person name="Rich S.A."/>
            <person name="Livny J."/>
            <person name="Vlamakis H."/>
            <person name="Clish C."/>
            <person name="Bullock K."/>
            <person name="Deik A."/>
            <person name="Scott J."/>
            <person name="Pierce K.A."/>
            <person name="Xavier R.J."/>
            <person name="Alm E.J."/>
        </authorList>
    </citation>
    <scope>NUCLEOTIDE SEQUENCE [LARGE SCALE GENOMIC DNA]</scope>
    <source>
        <strain evidence="10 18">BIOML-A31</strain>
    </source>
</reference>
<evidence type="ECO:0000256" key="2">
    <source>
        <dbReference type="ARBA" id="ARBA00006275"/>
    </source>
</evidence>
<evidence type="ECO:0000313" key="9">
    <source>
        <dbReference type="EMBL" id="CUP84385.1"/>
    </source>
</evidence>
<feature type="domain" description="RagB/SusD" evidence="7">
    <location>
        <begin position="282"/>
        <end position="515"/>
    </location>
</feature>
<evidence type="ECO:0000313" key="15">
    <source>
        <dbReference type="Proteomes" id="UP000284205"/>
    </source>
</evidence>
<dbReference type="Pfam" id="PF14322">
    <property type="entry name" value="SusD-like_3"/>
    <property type="match status" value="1"/>
</dbReference>
<dbReference type="KEGG" id="bcac:CGC64_00995"/>
<name>A0A174RMJ3_9BACE</name>
<evidence type="ECO:0000256" key="6">
    <source>
        <dbReference type="SAM" id="SignalP"/>
    </source>
</evidence>
<dbReference type="Pfam" id="PF07980">
    <property type="entry name" value="SusD_RagB"/>
    <property type="match status" value="1"/>
</dbReference>
<evidence type="ECO:0000313" key="13">
    <source>
        <dbReference type="EMBL" id="RHD48609.1"/>
    </source>
</evidence>
<organism evidence="9 14">
    <name type="scientific">Bacteroides caccae</name>
    <dbReference type="NCBI Taxonomy" id="47678"/>
    <lineage>
        <taxon>Bacteria</taxon>
        <taxon>Pseudomonadati</taxon>
        <taxon>Bacteroidota</taxon>
        <taxon>Bacteroidia</taxon>
        <taxon>Bacteroidales</taxon>
        <taxon>Bacteroidaceae</taxon>
        <taxon>Bacteroides</taxon>
    </lineage>
</organism>
<reference evidence="9 14" key="1">
    <citation type="submission" date="2015-09" db="EMBL/GenBank/DDBJ databases">
        <authorList>
            <consortium name="Pathogen Informatics"/>
        </authorList>
    </citation>
    <scope>NUCLEOTIDE SEQUENCE [LARGE SCALE GENOMIC DNA]</scope>
    <source>
        <strain evidence="9 14">2789STDY5834880</strain>
    </source>
</reference>
<dbReference type="EMBL" id="QSJD01000013">
    <property type="protein sequence ID" value="RHD48609.1"/>
    <property type="molecule type" value="Genomic_DNA"/>
</dbReference>
<reference evidence="15 16" key="2">
    <citation type="submission" date="2018-08" db="EMBL/GenBank/DDBJ databases">
        <title>A genome reference for cultivated species of the human gut microbiota.</title>
        <authorList>
            <person name="Zou Y."/>
            <person name="Xue W."/>
            <person name="Luo G."/>
        </authorList>
    </citation>
    <scope>NUCLEOTIDE SEQUENCE [LARGE SCALE GENOMIC DNA]</scope>
    <source>
        <strain evidence="11 15">AF24-29LB</strain>
        <strain evidence="13 17">AM31-16AC</strain>
        <strain evidence="12 16">OF02-6LB</strain>
    </source>
</reference>
<dbReference type="STRING" id="47678.ERS852494_03207"/>
<evidence type="ECO:0000313" key="14">
    <source>
        <dbReference type="Proteomes" id="UP000095657"/>
    </source>
</evidence>
<dbReference type="Proteomes" id="UP000284205">
    <property type="component" value="Unassembled WGS sequence"/>
</dbReference>
<dbReference type="InterPro" id="IPR033985">
    <property type="entry name" value="SusD-like_N"/>
</dbReference>
<dbReference type="SUPFAM" id="SSF48452">
    <property type="entry name" value="TPR-like"/>
    <property type="match status" value="1"/>
</dbReference>
<accession>A0A174RMJ3</accession>